<feature type="transmembrane region" description="Helical" evidence="5">
    <location>
        <begin position="275"/>
        <end position="302"/>
    </location>
</feature>
<dbReference type="GO" id="GO:0016020">
    <property type="term" value="C:membrane"/>
    <property type="evidence" value="ECO:0007669"/>
    <property type="project" value="UniProtKB-SubCell"/>
</dbReference>
<protein>
    <recommendedName>
        <fullName evidence="7">DUF726 domain-containing protein</fullName>
    </recommendedName>
</protein>
<comment type="subcellular location">
    <subcellularLocation>
        <location evidence="1">Membrane</location>
        <topology evidence="1">Multi-pass membrane protein</topology>
    </subcellularLocation>
</comment>
<feature type="transmembrane region" description="Helical" evidence="5">
    <location>
        <begin position="308"/>
        <end position="331"/>
    </location>
</feature>
<evidence type="ECO:0000256" key="1">
    <source>
        <dbReference type="ARBA" id="ARBA00004141"/>
    </source>
</evidence>
<dbReference type="AlphaFoldDB" id="A0A7S4IC55"/>
<reference evidence="6" key="1">
    <citation type="submission" date="2021-01" db="EMBL/GenBank/DDBJ databases">
        <authorList>
            <person name="Corre E."/>
            <person name="Pelletier E."/>
            <person name="Niang G."/>
            <person name="Scheremetjew M."/>
            <person name="Finn R."/>
            <person name="Kale V."/>
            <person name="Holt S."/>
            <person name="Cochrane G."/>
            <person name="Meng A."/>
            <person name="Brown T."/>
            <person name="Cohen L."/>
        </authorList>
    </citation>
    <scope>NUCLEOTIDE SEQUENCE</scope>
    <source>
        <strain evidence="6">Isolate 1302-5</strain>
    </source>
</reference>
<organism evidence="6">
    <name type="scientific">Odontella aurita</name>
    <dbReference type="NCBI Taxonomy" id="265563"/>
    <lineage>
        <taxon>Eukaryota</taxon>
        <taxon>Sar</taxon>
        <taxon>Stramenopiles</taxon>
        <taxon>Ochrophyta</taxon>
        <taxon>Bacillariophyta</taxon>
        <taxon>Mediophyceae</taxon>
        <taxon>Biddulphiophycidae</taxon>
        <taxon>Eupodiscales</taxon>
        <taxon>Odontellaceae</taxon>
        <taxon>Odontella</taxon>
    </lineage>
</organism>
<evidence type="ECO:0000256" key="5">
    <source>
        <dbReference type="SAM" id="Phobius"/>
    </source>
</evidence>
<accession>A0A7S4IC55</accession>
<dbReference type="PANTHER" id="PTHR17920">
    <property type="entry name" value="TRANSMEMBRANE AND COILED-COIL DOMAIN-CONTAINING PROTEIN 4 TMCO4"/>
    <property type="match status" value="1"/>
</dbReference>
<evidence type="ECO:0008006" key="7">
    <source>
        <dbReference type="Google" id="ProtNLM"/>
    </source>
</evidence>
<dbReference type="EMBL" id="HBKQ01014466">
    <property type="protein sequence ID" value="CAE2225059.1"/>
    <property type="molecule type" value="Transcribed_RNA"/>
</dbReference>
<proteinExistence type="predicted"/>
<sequence>MNRQNHDEDMLSNLPTEQDRKATIGCLAAALNIMFSHQRREVMEKKEKEEGNDGAISGQKLNMSMCQDGESVVPSWAPNLCRRKKEFQKELLNMSAGLLFLSPDHATVFVPNLDIRCTDNKQEHQLLLEPFLQSMSSAQESFRCIALLMFRFLLLSSESESESNSAKKTIVGYDARVRFAFKYLAVSVLSYWELQQQHGLITGSSQESAEAHATRKFEALEDGMASRLTLISRMMREKAEGQEFNDNKKALAGQNRRKSFGQHVVRGLKIGTAGIAAGTVFAITGGLAAPAIAGGIVALTGAGAVTSFAITLLMIPAATTVFGVAGGGIVASKMSIRTKGLSEFAVNKVNPDRGNKEEEVSGKDRQAETFPELSRTICISGWLTDEHDFQRPFGTTPESLTDKHELLCRFCSIYAPYVVPKCREILNKWEGKEGDLWELLHSAYGKDPDSLLPLSSGPRQDGFLSRTENEAVDGLIRTIGLPMVSRRDEVASAEGDAKIGALLPPVNLLADVLTNNNDATAAGAKSSMNGTALRSYKVWDFHAEYGGEQYTISWEKDLLIQLNGSAKDFQKDLAKTAAEEALKKTALASLLAAVALPATLLSFTNIIDEKWTLVAERADEAGILLAHSLLDSEAGHRPVSLVGFSFGARMILSCLEELARHQNTWMQQGMSDDDRGLTNATSFRKRLAGKQEEATYSREPASIIEDVIIMGCPASKTPSSWVSCRQIVGGRLVNCFSKNDLMLALMYRMKNPTQILSPPVGIREADATPGIENYDVSSLVTYHAEYCVVVRDILDMVGYDQPRKSQAKSDEQ</sequence>
<gene>
    <name evidence="6" type="ORF">OAUR00152_LOCUS9882</name>
</gene>
<evidence type="ECO:0000256" key="2">
    <source>
        <dbReference type="ARBA" id="ARBA00022692"/>
    </source>
</evidence>
<dbReference type="PANTHER" id="PTHR17920:SF3">
    <property type="entry name" value="TRANSMEMBRANE AND COILED-COIL DOMAIN-CONTAINING PROTEIN 4"/>
    <property type="match status" value="1"/>
</dbReference>
<dbReference type="InterPro" id="IPR007941">
    <property type="entry name" value="DUF726"/>
</dbReference>
<keyword evidence="3 5" id="KW-1133">Transmembrane helix</keyword>
<evidence type="ECO:0000256" key="4">
    <source>
        <dbReference type="ARBA" id="ARBA00023136"/>
    </source>
</evidence>
<name>A0A7S4IC55_9STRA</name>
<dbReference type="Pfam" id="PF05277">
    <property type="entry name" value="DUF726"/>
    <property type="match status" value="3"/>
</dbReference>
<evidence type="ECO:0000256" key="3">
    <source>
        <dbReference type="ARBA" id="ARBA00022989"/>
    </source>
</evidence>
<evidence type="ECO:0000313" key="6">
    <source>
        <dbReference type="EMBL" id="CAE2225059.1"/>
    </source>
</evidence>
<keyword evidence="2 5" id="KW-0812">Transmembrane</keyword>
<keyword evidence="4 5" id="KW-0472">Membrane</keyword>